<dbReference type="InterPro" id="IPR000847">
    <property type="entry name" value="LysR_HTH_N"/>
</dbReference>
<evidence type="ECO:0000259" key="10">
    <source>
        <dbReference type="PROSITE" id="PS50931"/>
    </source>
</evidence>
<dbReference type="FunFam" id="1.10.10.10:FF:000001">
    <property type="entry name" value="LysR family transcriptional regulator"/>
    <property type="match status" value="1"/>
</dbReference>
<dbReference type="SUPFAM" id="SSF46785">
    <property type="entry name" value="Winged helix' DNA-binding domain"/>
    <property type="match status" value="1"/>
</dbReference>
<gene>
    <name evidence="11" type="primary">catM_2</name>
    <name evidence="11" type="ORF">PAM7971_02297</name>
</gene>
<dbReference type="InterPro" id="IPR050950">
    <property type="entry name" value="HTH-type_LysR_regulators"/>
</dbReference>
<dbReference type="SUPFAM" id="SSF53850">
    <property type="entry name" value="Periplasmic binding protein-like II"/>
    <property type="match status" value="1"/>
</dbReference>
<dbReference type="PROSITE" id="PS50931">
    <property type="entry name" value="HTH_LYSR"/>
    <property type="match status" value="1"/>
</dbReference>
<feature type="domain" description="HTH lysR-type" evidence="10">
    <location>
        <begin position="23"/>
        <end position="80"/>
    </location>
</feature>
<reference evidence="11 12" key="1">
    <citation type="submission" date="2017-03" db="EMBL/GenBank/DDBJ databases">
        <authorList>
            <person name="Afonso C.L."/>
            <person name="Miller P.J."/>
            <person name="Scott M.A."/>
            <person name="Spackman E."/>
            <person name="Goraichik I."/>
            <person name="Dimitrov K.M."/>
            <person name="Suarez D.L."/>
            <person name="Swayne D.E."/>
        </authorList>
    </citation>
    <scope>NUCLEOTIDE SEQUENCE [LARGE SCALE GENOMIC DNA]</scope>
    <source>
        <strain evidence="11 12">CECT 7971</strain>
    </source>
</reference>
<dbReference type="CDD" id="cd08441">
    <property type="entry name" value="PBP2_MetR"/>
    <property type="match status" value="1"/>
</dbReference>
<comment type="subcellular location">
    <subcellularLocation>
        <location evidence="1">Cytoplasm</location>
    </subcellularLocation>
</comment>
<dbReference type="GO" id="GO:0005829">
    <property type="term" value="C:cytosol"/>
    <property type="evidence" value="ECO:0007669"/>
    <property type="project" value="TreeGrafter"/>
</dbReference>
<dbReference type="GO" id="GO:0003677">
    <property type="term" value="F:DNA binding"/>
    <property type="evidence" value="ECO:0007669"/>
    <property type="project" value="UniProtKB-KW"/>
</dbReference>
<dbReference type="Pfam" id="PF00126">
    <property type="entry name" value="HTH_1"/>
    <property type="match status" value="1"/>
</dbReference>
<dbReference type="Proteomes" id="UP000193307">
    <property type="component" value="Unassembled WGS sequence"/>
</dbReference>
<comment type="similarity">
    <text evidence="2">Belongs to the LysR transcriptional regulatory family.</text>
</comment>
<evidence type="ECO:0000256" key="6">
    <source>
        <dbReference type="ARBA" id="ARBA00023015"/>
    </source>
</evidence>
<dbReference type="InterPro" id="IPR036388">
    <property type="entry name" value="WH-like_DNA-bd_sf"/>
</dbReference>
<dbReference type="PANTHER" id="PTHR30419">
    <property type="entry name" value="HTH-TYPE TRANSCRIPTIONAL REGULATOR YBHD"/>
    <property type="match status" value="1"/>
</dbReference>
<evidence type="ECO:0000256" key="5">
    <source>
        <dbReference type="ARBA" id="ARBA00022605"/>
    </source>
</evidence>
<name>A0A1Y5SUR7_9RHOB</name>
<protein>
    <recommendedName>
        <fullName evidence="3">HTH-type transcriptional regulator MetR</fullName>
    </recommendedName>
</protein>
<sequence>MLRHVRQIHSSQHYYEWRSHMHLEFRHLRTIKAIFEEGGLARAADRLNITQSALSHQVKGLEDQAGVELFVRRSKPLKLSAAGMKLLRLAEDVLPRIEAIEAEFRGIEDGTKGRLHIAIECHACFDWLLPVLNQFRKAWPDVDVDIRLRLAFGAMAALEKEDVDLVISSDPDVPTGVTYIPLFDYSPMFVCSSKNHLATREYVEAEDFVDQTLFTYPMDRARLDVFKELLTPAGVSPAAVRQVELTDVIMMLVASNRGVAVLPDWVMRDIRDSDEYAVLPLTARGKTRRLYAAVRDDDVSKPYMAHVIRIAKTEAVKLQRG</sequence>
<evidence type="ECO:0000256" key="3">
    <source>
        <dbReference type="ARBA" id="ARBA00019365"/>
    </source>
</evidence>
<organism evidence="11 12">
    <name type="scientific">Pacificibacter marinus</name>
    <dbReference type="NCBI Taxonomy" id="658057"/>
    <lineage>
        <taxon>Bacteria</taxon>
        <taxon>Pseudomonadati</taxon>
        <taxon>Pseudomonadota</taxon>
        <taxon>Alphaproteobacteria</taxon>
        <taxon>Rhodobacterales</taxon>
        <taxon>Roseobacteraceae</taxon>
        <taxon>Pacificibacter</taxon>
    </lineage>
</organism>
<evidence type="ECO:0000256" key="2">
    <source>
        <dbReference type="ARBA" id="ARBA00009437"/>
    </source>
</evidence>
<evidence type="ECO:0000256" key="8">
    <source>
        <dbReference type="ARBA" id="ARBA00023163"/>
    </source>
</evidence>
<proteinExistence type="inferred from homology"/>
<accession>A0A1Y5SUR7</accession>
<dbReference type="Pfam" id="PF03466">
    <property type="entry name" value="LysR_substrate"/>
    <property type="match status" value="1"/>
</dbReference>
<keyword evidence="4" id="KW-0963">Cytoplasm</keyword>
<evidence type="ECO:0000256" key="7">
    <source>
        <dbReference type="ARBA" id="ARBA00023125"/>
    </source>
</evidence>
<dbReference type="EMBL" id="FWFW01000006">
    <property type="protein sequence ID" value="SLN46948.1"/>
    <property type="molecule type" value="Genomic_DNA"/>
</dbReference>
<keyword evidence="7" id="KW-0238">DNA-binding</keyword>
<dbReference type="Gene3D" id="3.40.190.10">
    <property type="entry name" value="Periplasmic binding protein-like II"/>
    <property type="match status" value="1"/>
</dbReference>
<dbReference type="InterPro" id="IPR005119">
    <property type="entry name" value="LysR_subst-bd"/>
</dbReference>
<dbReference type="Gene3D" id="1.10.10.10">
    <property type="entry name" value="Winged helix-like DNA-binding domain superfamily/Winged helix DNA-binding domain"/>
    <property type="match status" value="1"/>
</dbReference>
<dbReference type="PRINTS" id="PR00039">
    <property type="entry name" value="HTHLYSR"/>
</dbReference>
<dbReference type="InterPro" id="IPR036390">
    <property type="entry name" value="WH_DNA-bd_sf"/>
</dbReference>
<dbReference type="GO" id="GO:0003700">
    <property type="term" value="F:DNA-binding transcription factor activity"/>
    <property type="evidence" value="ECO:0007669"/>
    <property type="project" value="InterPro"/>
</dbReference>
<evidence type="ECO:0000313" key="11">
    <source>
        <dbReference type="EMBL" id="SLN46948.1"/>
    </source>
</evidence>
<dbReference type="GO" id="GO:0009086">
    <property type="term" value="P:methionine biosynthetic process"/>
    <property type="evidence" value="ECO:0007669"/>
    <property type="project" value="UniProtKB-KW"/>
</dbReference>
<keyword evidence="8" id="KW-0804">Transcription</keyword>
<keyword evidence="12" id="KW-1185">Reference proteome</keyword>
<keyword evidence="9" id="KW-0486">Methionine biosynthesis</keyword>
<evidence type="ECO:0000256" key="1">
    <source>
        <dbReference type="ARBA" id="ARBA00004496"/>
    </source>
</evidence>
<keyword evidence="5" id="KW-0028">Amino-acid biosynthesis</keyword>
<evidence type="ECO:0000256" key="4">
    <source>
        <dbReference type="ARBA" id="ARBA00022490"/>
    </source>
</evidence>
<dbReference type="InterPro" id="IPR037406">
    <property type="entry name" value="MetR_PBP2"/>
</dbReference>
<evidence type="ECO:0000313" key="12">
    <source>
        <dbReference type="Proteomes" id="UP000193307"/>
    </source>
</evidence>
<evidence type="ECO:0000256" key="9">
    <source>
        <dbReference type="ARBA" id="ARBA00023167"/>
    </source>
</evidence>
<keyword evidence="6" id="KW-0805">Transcription regulation</keyword>
<dbReference type="STRING" id="658057.SAMN04488032_10528"/>
<dbReference type="AlphaFoldDB" id="A0A1Y5SUR7"/>